<sequence>MQFQMPKKNRRKVRADPGVHGSEEFHSNICIVRVELEICVNRYCQVLANGAFRYGGDSVDAISCTLPGITRRREEYGDWPEAEGVQPRAPNSRYVPFARRGGNLSGDVFPVQRTSQIYKHIEIFCRDSQSANNAGRTGGFVPIRIQDVGNSTILRRYILEDPETWRQAETERRKRIFAMRAELDRYLLIVDLLLKMESRFDKSVSREIDSTTV</sequence>
<gene>
    <name evidence="1" type="ORF">DBV15_09376</name>
</gene>
<protein>
    <submittedName>
        <fullName evidence="1">Uncharacterized protein</fullName>
    </submittedName>
</protein>
<dbReference type="AlphaFoldDB" id="A0A4S2KFM0"/>
<dbReference type="Proteomes" id="UP000310200">
    <property type="component" value="Unassembled WGS sequence"/>
</dbReference>
<dbReference type="EMBL" id="QBLH01002519">
    <property type="protein sequence ID" value="TGZ48211.1"/>
    <property type="molecule type" value="Genomic_DNA"/>
</dbReference>
<name>A0A4S2KFM0_9HYME</name>
<accession>A0A4S2KFM0</accession>
<proteinExistence type="predicted"/>
<organism evidence="1 2">
    <name type="scientific">Temnothorax longispinosus</name>
    <dbReference type="NCBI Taxonomy" id="300112"/>
    <lineage>
        <taxon>Eukaryota</taxon>
        <taxon>Metazoa</taxon>
        <taxon>Ecdysozoa</taxon>
        <taxon>Arthropoda</taxon>
        <taxon>Hexapoda</taxon>
        <taxon>Insecta</taxon>
        <taxon>Pterygota</taxon>
        <taxon>Neoptera</taxon>
        <taxon>Endopterygota</taxon>
        <taxon>Hymenoptera</taxon>
        <taxon>Apocrita</taxon>
        <taxon>Aculeata</taxon>
        <taxon>Formicoidea</taxon>
        <taxon>Formicidae</taxon>
        <taxon>Myrmicinae</taxon>
        <taxon>Temnothorax</taxon>
    </lineage>
</organism>
<reference evidence="1 2" key="1">
    <citation type="journal article" date="2019" name="Philos. Trans. R. Soc. Lond., B, Biol. Sci.">
        <title>Ant behaviour and brain gene expression of defending hosts depend on the ecological success of the intruding social parasite.</title>
        <authorList>
            <person name="Kaur R."/>
            <person name="Stoldt M."/>
            <person name="Jongepier E."/>
            <person name="Feldmeyer B."/>
            <person name="Menzel F."/>
            <person name="Bornberg-Bauer E."/>
            <person name="Foitzik S."/>
        </authorList>
    </citation>
    <scope>NUCLEOTIDE SEQUENCE [LARGE SCALE GENOMIC DNA]</scope>
    <source>
        <tissue evidence="1">Whole body</tissue>
    </source>
</reference>
<keyword evidence="2" id="KW-1185">Reference proteome</keyword>
<comment type="caution">
    <text evidence="1">The sequence shown here is derived from an EMBL/GenBank/DDBJ whole genome shotgun (WGS) entry which is preliminary data.</text>
</comment>
<evidence type="ECO:0000313" key="2">
    <source>
        <dbReference type="Proteomes" id="UP000310200"/>
    </source>
</evidence>
<evidence type="ECO:0000313" key="1">
    <source>
        <dbReference type="EMBL" id="TGZ48211.1"/>
    </source>
</evidence>